<protein>
    <submittedName>
        <fullName evidence="1">Uncharacterized protein</fullName>
    </submittedName>
</protein>
<evidence type="ECO:0000313" key="2">
    <source>
        <dbReference type="Proteomes" id="UP001172673"/>
    </source>
</evidence>
<comment type="caution">
    <text evidence="1">The sequence shown here is derived from an EMBL/GenBank/DDBJ whole genome shotgun (WGS) entry which is preliminary data.</text>
</comment>
<sequence>MDSRNEQNSTTESVTSVAESKINVIDESDLDSKRHAWRARWWSLPEITLPEDQRRAFDNVANWMYDGKIDKIEDSDASVISALKSYQLADKYMMPLLQQAIIQEMKNYLNDFFISPRHVMWAVENLDESSVVRELLIDQFIWELVNNSTDYRVPSDHKRTIRNAKELDNLLTSDSELVVKWFWDMKYMQPDSSAEPARLEGCHYHVHPTWEKCVMK</sequence>
<dbReference type="Gene3D" id="3.30.710.10">
    <property type="entry name" value="Potassium Channel Kv1.1, Chain A"/>
    <property type="match status" value="1"/>
</dbReference>
<dbReference type="Proteomes" id="UP001172673">
    <property type="component" value="Unassembled WGS sequence"/>
</dbReference>
<organism evidence="1 2">
    <name type="scientific">Cladophialophora chaetospira</name>
    <dbReference type="NCBI Taxonomy" id="386627"/>
    <lineage>
        <taxon>Eukaryota</taxon>
        <taxon>Fungi</taxon>
        <taxon>Dikarya</taxon>
        <taxon>Ascomycota</taxon>
        <taxon>Pezizomycotina</taxon>
        <taxon>Eurotiomycetes</taxon>
        <taxon>Chaetothyriomycetidae</taxon>
        <taxon>Chaetothyriales</taxon>
        <taxon>Herpotrichiellaceae</taxon>
        <taxon>Cladophialophora</taxon>
    </lineage>
</organism>
<dbReference type="InterPro" id="IPR011333">
    <property type="entry name" value="SKP1/BTB/POZ_sf"/>
</dbReference>
<evidence type="ECO:0000313" key="1">
    <source>
        <dbReference type="EMBL" id="KAJ9603695.1"/>
    </source>
</evidence>
<keyword evidence="2" id="KW-1185">Reference proteome</keyword>
<dbReference type="EMBL" id="JAPDRK010000021">
    <property type="protein sequence ID" value="KAJ9603695.1"/>
    <property type="molecule type" value="Genomic_DNA"/>
</dbReference>
<proteinExistence type="predicted"/>
<reference evidence="1" key="1">
    <citation type="submission" date="2022-10" db="EMBL/GenBank/DDBJ databases">
        <title>Culturing micro-colonial fungi from biological soil crusts in the Mojave desert and describing Neophaeococcomyces mojavensis, and introducing the new genera and species Taxawa tesnikishii.</title>
        <authorList>
            <person name="Kurbessoian T."/>
            <person name="Stajich J.E."/>
        </authorList>
    </citation>
    <scope>NUCLEOTIDE SEQUENCE</scope>
    <source>
        <strain evidence="1">TK_41</strain>
    </source>
</reference>
<dbReference type="AlphaFoldDB" id="A0AA39CCY0"/>
<gene>
    <name evidence="1" type="ORF">H2200_011881</name>
</gene>
<accession>A0AA39CCY0</accession>
<name>A0AA39CCY0_9EURO</name>